<keyword evidence="4" id="KW-0808">Transferase</keyword>
<dbReference type="SMART" id="SM00387">
    <property type="entry name" value="HATPase_c"/>
    <property type="match status" value="1"/>
</dbReference>
<dbReference type="RefSeq" id="WP_191702215.1">
    <property type="nucleotide sequence ID" value="NZ_JACSPW010000001.1"/>
</dbReference>
<feature type="domain" description="Histidine kinase" evidence="9">
    <location>
        <begin position="256"/>
        <end position="463"/>
    </location>
</feature>
<dbReference type="CDD" id="cd00082">
    <property type="entry name" value="HisKA"/>
    <property type="match status" value="1"/>
</dbReference>
<dbReference type="InterPro" id="IPR003594">
    <property type="entry name" value="HATPase_dom"/>
</dbReference>
<evidence type="ECO:0000256" key="1">
    <source>
        <dbReference type="ARBA" id="ARBA00000085"/>
    </source>
</evidence>
<dbReference type="InterPro" id="IPR003661">
    <property type="entry name" value="HisK_dim/P_dom"/>
</dbReference>
<dbReference type="Pfam" id="PF13426">
    <property type="entry name" value="PAS_9"/>
    <property type="match status" value="1"/>
</dbReference>
<keyword evidence="6" id="KW-0418">Kinase</keyword>
<keyword evidence="11" id="KW-1185">Reference proteome</keyword>
<dbReference type="SMART" id="SM00388">
    <property type="entry name" value="HisKA"/>
    <property type="match status" value="1"/>
</dbReference>
<dbReference type="Pfam" id="PF02518">
    <property type="entry name" value="HATPase_c"/>
    <property type="match status" value="1"/>
</dbReference>
<evidence type="ECO:0000256" key="2">
    <source>
        <dbReference type="ARBA" id="ARBA00012438"/>
    </source>
</evidence>
<evidence type="ECO:0000313" key="11">
    <source>
        <dbReference type="Proteomes" id="UP000600565"/>
    </source>
</evidence>
<evidence type="ECO:0000256" key="6">
    <source>
        <dbReference type="ARBA" id="ARBA00022777"/>
    </source>
</evidence>
<organism evidence="10 11">
    <name type="scientific">Solibacillus merdavium</name>
    <dbReference type="NCBI Taxonomy" id="2762218"/>
    <lineage>
        <taxon>Bacteria</taxon>
        <taxon>Bacillati</taxon>
        <taxon>Bacillota</taxon>
        <taxon>Bacilli</taxon>
        <taxon>Bacillales</taxon>
        <taxon>Caryophanaceae</taxon>
        <taxon>Solibacillus</taxon>
    </lineage>
</organism>
<protein>
    <recommendedName>
        <fullName evidence="2">histidine kinase</fullName>
        <ecNumber evidence="2">2.7.13.3</ecNumber>
    </recommendedName>
</protein>
<dbReference type="SUPFAM" id="SSF47384">
    <property type="entry name" value="Homodimeric domain of signal transducing histidine kinase"/>
    <property type="match status" value="1"/>
</dbReference>
<dbReference type="EC" id="2.7.13.3" evidence="2"/>
<dbReference type="Proteomes" id="UP000600565">
    <property type="component" value="Unassembled WGS sequence"/>
</dbReference>
<evidence type="ECO:0000256" key="8">
    <source>
        <dbReference type="ARBA" id="ARBA00023012"/>
    </source>
</evidence>
<comment type="caution">
    <text evidence="10">The sequence shown here is derived from an EMBL/GenBank/DDBJ whole genome shotgun (WGS) entry which is preliminary data.</text>
</comment>
<dbReference type="SMART" id="SM00091">
    <property type="entry name" value="PAS"/>
    <property type="match status" value="1"/>
</dbReference>
<dbReference type="Gene3D" id="3.30.450.20">
    <property type="entry name" value="PAS domain"/>
    <property type="match status" value="1"/>
</dbReference>
<sequence length="486" mass="56228">MEGQLPMMVEALFNESNEQIIIFNRLGNLEFINNKAEETLRSVHLLSNFWSNTDKNNSEWERFIRTVIENSTSSTTLFLVNKYHQKMPIKIWGYYLQQKQLIFTRIQLNPSKVISFEEKNEMLQFQNLINGMAQGVILTMLNGKILSVNEMALHLLDRKPAQIENRSYDYLFEDCQYESSVIVQYYKKISNREMASLFVKRETADGKTVYLNFISKVDENLGLLVTTIIDQTEEMMLLKKIEHQQSLSFIGQNIASIAHEIRNPMTSIQGFIQMIKSSLNEEQNPYFQIVESELKRMDDLLVDLLSIAKPKRQVFKNLDMKLLVDEAIQLMQPTAMSTNAMIVFEYEEEIEYIMMGDYSRLKQMVINILKNAIESVEYNNYIVVKLHYSKGDFIKLSIKDSGKGMDSVDLENALNPFYTTKEYGSGLGLLLVQSVIKEHNATLHIESEVGVGSNFIVEFNLQSDIEYLNPLHAYKIGENKISAYMK</sequence>
<evidence type="ECO:0000256" key="5">
    <source>
        <dbReference type="ARBA" id="ARBA00022741"/>
    </source>
</evidence>
<dbReference type="InterPro" id="IPR000014">
    <property type="entry name" value="PAS"/>
</dbReference>
<dbReference type="PANTHER" id="PTHR43065:SF46">
    <property type="entry name" value="C4-DICARBOXYLATE TRANSPORT SENSOR PROTEIN DCTB"/>
    <property type="match status" value="1"/>
</dbReference>
<keyword evidence="7" id="KW-0067">ATP-binding</keyword>
<dbReference type="PRINTS" id="PR00344">
    <property type="entry name" value="BCTRLSENSOR"/>
</dbReference>
<dbReference type="PANTHER" id="PTHR43065">
    <property type="entry name" value="SENSOR HISTIDINE KINASE"/>
    <property type="match status" value="1"/>
</dbReference>
<dbReference type="Pfam" id="PF00512">
    <property type="entry name" value="HisKA"/>
    <property type="match status" value="1"/>
</dbReference>
<gene>
    <name evidence="10" type="ORF">H9632_00705</name>
</gene>
<dbReference type="InterPro" id="IPR036097">
    <property type="entry name" value="HisK_dim/P_sf"/>
</dbReference>
<evidence type="ECO:0000256" key="7">
    <source>
        <dbReference type="ARBA" id="ARBA00022840"/>
    </source>
</evidence>
<keyword evidence="5" id="KW-0547">Nucleotide-binding</keyword>
<name>A0ABR8XI14_9BACL</name>
<dbReference type="InterPro" id="IPR036890">
    <property type="entry name" value="HATPase_C_sf"/>
</dbReference>
<dbReference type="SUPFAM" id="SSF55874">
    <property type="entry name" value="ATPase domain of HSP90 chaperone/DNA topoisomerase II/histidine kinase"/>
    <property type="match status" value="1"/>
</dbReference>
<dbReference type="Gene3D" id="3.30.565.10">
    <property type="entry name" value="Histidine kinase-like ATPase, C-terminal domain"/>
    <property type="match status" value="1"/>
</dbReference>
<dbReference type="SUPFAM" id="SSF55785">
    <property type="entry name" value="PYP-like sensor domain (PAS domain)"/>
    <property type="match status" value="1"/>
</dbReference>
<evidence type="ECO:0000259" key="9">
    <source>
        <dbReference type="PROSITE" id="PS50109"/>
    </source>
</evidence>
<evidence type="ECO:0000256" key="4">
    <source>
        <dbReference type="ARBA" id="ARBA00022679"/>
    </source>
</evidence>
<evidence type="ECO:0000256" key="3">
    <source>
        <dbReference type="ARBA" id="ARBA00022553"/>
    </source>
</evidence>
<evidence type="ECO:0000313" key="10">
    <source>
        <dbReference type="EMBL" id="MBD8031566.1"/>
    </source>
</evidence>
<reference evidence="10 11" key="1">
    <citation type="submission" date="2020-08" db="EMBL/GenBank/DDBJ databases">
        <title>A Genomic Blueprint of the Chicken Gut Microbiome.</title>
        <authorList>
            <person name="Gilroy R."/>
            <person name="Ravi A."/>
            <person name="Getino M."/>
            <person name="Pursley I."/>
            <person name="Horton D.L."/>
            <person name="Alikhan N.-F."/>
            <person name="Baker D."/>
            <person name="Gharbi K."/>
            <person name="Hall N."/>
            <person name="Watson M."/>
            <person name="Adriaenssens E.M."/>
            <person name="Foster-Nyarko E."/>
            <person name="Jarju S."/>
            <person name="Secka A."/>
            <person name="Antonio M."/>
            <person name="Oren A."/>
            <person name="Chaudhuri R."/>
            <person name="La Ragione R.M."/>
            <person name="Hildebrand F."/>
            <person name="Pallen M.J."/>
        </authorList>
    </citation>
    <scope>NUCLEOTIDE SEQUENCE [LARGE SCALE GENOMIC DNA]</scope>
    <source>
        <strain evidence="10 11">Sa1YVA6</strain>
    </source>
</reference>
<dbReference type="InterPro" id="IPR004358">
    <property type="entry name" value="Sig_transdc_His_kin-like_C"/>
</dbReference>
<dbReference type="Gene3D" id="1.10.287.130">
    <property type="match status" value="1"/>
</dbReference>
<keyword evidence="3" id="KW-0597">Phosphoprotein</keyword>
<dbReference type="CDD" id="cd00130">
    <property type="entry name" value="PAS"/>
    <property type="match status" value="1"/>
</dbReference>
<dbReference type="EMBL" id="JACSPW010000001">
    <property type="protein sequence ID" value="MBD8031566.1"/>
    <property type="molecule type" value="Genomic_DNA"/>
</dbReference>
<dbReference type="InterPro" id="IPR005467">
    <property type="entry name" value="His_kinase_dom"/>
</dbReference>
<keyword evidence="8" id="KW-0902">Two-component regulatory system</keyword>
<dbReference type="PROSITE" id="PS50109">
    <property type="entry name" value="HIS_KIN"/>
    <property type="match status" value="1"/>
</dbReference>
<comment type="catalytic activity">
    <reaction evidence="1">
        <text>ATP + protein L-histidine = ADP + protein N-phospho-L-histidine.</text>
        <dbReference type="EC" id="2.7.13.3"/>
    </reaction>
</comment>
<proteinExistence type="predicted"/>
<accession>A0ABR8XI14</accession>
<dbReference type="InterPro" id="IPR035965">
    <property type="entry name" value="PAS-like_dom_sf"/>
</dbReference>